<evidence type="ECO:0000313" key="3">
    <source>
        <dbReference type="EMBL" id="CAK0784950.1"/>
    </source>
</evidence>
<dbReference type="Gene3D" id="2.30.31.10">
    <property type="entry name" value="Transcriptional Coactivator Pc4, Chain A"/>
    <property type="match status" value="1"/>
</dbReference>
<evidence type="ECO:0000256" key="1">
    <source>
        <dbReference type="ARBA" id="ARBA00006061"/>
    </source>
</evidence>
<proteinExistence type="inferred from homology"/>
<accession>A0AAV1IFD4</accession>
<evidence type="ECO:0000313" key="4">
    <source>
        <dbReference type="Proteomes" id="UP001314263"/>
    </source>
</evidence>
<gene>
    <name evidence="3" type="ORF">CVIRNUC_008155</name>
</gene>
<organism evidence="3 4">
    <name type="scientific">Coccomyxa viridis</name>
    <dbReference type="NCBI Taxonomy" id="1274662"/>
    <lineage>
        <taxon>Eukaryota</taxon>
        <taxon>Viridiplantae</taxon>
        <taxon>Chlorophyta</taxon>
        <taxon>core chlorophytes</taxon>
        <taxon>Trebouxiophyceae</taxon>
        <taxon>Trebouxiophyceae incertae sedis</taxon>
        <taxon>Coccomyxaceae</taxon>
        <taxon>Coccomyxa</taxon>
    </lineage>
</organism>
<dbReference type="PANTHER" id="PTHR31745">
    <property type="entry name" value="SINGLE-STRANDED DNA-BINDING PROTEIN WHY2, MITOCHONDRIAL"/>
    <property type="match status" value="1"/>
</dbReference>
<comment type="caution">
    <text evidence="3">The sequence shown here is derived from an EMBL/GenBank/DDBJ whole genome shotgun (WGS) entry which is preliminary data.</text>
</comment>
<dbReference type="GO" id="GO:0003697">
    <property type="term" value="F:single-stranded DNA binding"/>
    <property type="evidence" value="ECO:0007669"/>
    <property type="project" value="InterPro"/>
</dbReference>
<dbReference type="GO" id="GO:0006355">
    <property type="term" value="P:regulation of DNA-templated transcription"/>
    <property type="evidence" value="ECO:0007669"/>
    <property type="project" value="InterPro"/>
</dbReference>
<dbReference type="GO" id="GO:0006952">
    <property type="term" value="P:defense response"/>
    <property type="evidence" value="ECO:0007669"/>
    <property type="project" value="InterPro"/>
</dbReference>
<dbReference type="Pfam" id="PF08536">
    <property type="entry name" value="Whirly"/>
    <property type="match status" value="1"/>
</dbReference>
<dbReference type="InterPro" id="IPR009044">
    <property type="entry name" value="ssDNA-bd_transcriptional_reg"/>
</dbReference>
<dbReference type="Proteomes" id="UP001314263">
    <property type="component" value="Unassembled WGS sequence"/>
</dbReference>
<keyword evidence="4" id="KW-1185">Reference proteome</keyword>
<keyword evidence="2" id="KW-0809">Transit peptide</keyword>
<dbReference type="PANTHER" id="PTHR31745:SF1">
    <property type="entry name" value="SINGLE-STRANDED DNA-BINDING PROTEIN WHY2, MITOCHONDRIAL"/>
    <property type="match status" value="1"/>
</dbReference>
<protein>
    <submittedName>
        <fullName evidence="3">Uncharacterized protein</fullName>
    </submittedName>
</protein>
<reference evidence="3 4" key="1">
    <citation type="submission" date="2023-10" db="EMBL/GenBank/DDBJ databases">
        <authorList>
            <person name="Maclean D."/>
            <person name="Macfadyen A."/>
        </authorList>
    </citation>
    <scope>NUCLEOTIDE SEQUENCE [LARGE SCALE GENOMIC DNA]</scope>
</reference>
<dbReference type="EMBL" id="CAUYUE010000011">
    <property type="protein sequence ID" value="CAK0784950.1"/>
    <property type="molecule type" value="Genomic_DNA"/>
</dbReference>
<evidence type="ECO:0000256" key="2">
    <source>
        <dbReference type="ARBA" id="ARBA00022946"/>
    </source>
</evidence>
<sequence length="230" mass="25220">MVSSAALQPRAVHALQCALRHKRLPGRQHVMLVRNYATEEPLSTQAKPVYANFSVYKGKAALSLRVRKPRWTEMGEGGFNLERPGALMLELAPVSPESANSTGSRSYIWDRKQTFMLSPMELGGLIEAVTDKKPMKELFHDPGKGRPGDGGKISKTLTLQLLGEKGDWFLGLDVKDATNRENSVKLGLPITGAELHTMKTLSEFLIPRLVGWDEVLAVPDVGSSSSRGPM</sequence>
<comment type="similarity">
    <text evidence="1">Belongs to the Whirly family.</text>
</comment>
<dbReference type="SUPFAM" id="SSF54447">
    <property type="entry name" value="ssDNA-binding transcriptional regulator domain"/>
    <property type="match status" value="1"/>
</dbReference>
<dbReference type="InterPro" id="IPR013742">
    <property type="entry name" value="Whirly"/>
</dbReference>
<dbReference type="AlphaFoldDB" id="A0AAV1IFD4"/>
<name>A0AAV1IFD4_9CHLO</name>